<evidence type="ECO:0000313" key="3">
    <source>
        <dbReference type="EMBL" id="MDQ0304858.1"/>
    </source>
</evidence>
<dbReference type="InterPro" id="IPR051017">
    <property type="entry name" value="Aldolase-II_Adducin_sf"/>
</dbReference>
<keyword evidence="4" id="KW-1185">Reference proteome</keyword>
<dbReference type="EC" id="4.1.1.-" evidence="3"/>
<comment type="similarity">
    <text evidence="1">Belongs to the aldolase class II family.</text>
</comment>
<reference evidence="3 4" key="1">
    <citation type="submission" date="2023-07" db="EMBL/GenBank/DDBJ databases">
        <title>Genomic Encyclopedia of Type Strains, Phase IV (KMG-IV): sequencing the most valuable type-strain genomes for metagenomic binning, comparative biology and taxonomic classification.</title>
        <authorList>
            <person name="Goeker M."/>
        </authorList>
    </citation>
    <scope>NUCLEOTIDE SEQUENCE [LARGE SCALE GENOMIC DNA]</scope>
    <source>
        <strain evidence="3 4">DSM 2457</strain>
    </source>
</reference>
<dbReference type="Pfam" id="PF00596">
    <property type="entry name" value="Aldolase_II"/>
    <property type="match status" value="1"/>
</dbReference>
<dbReference type="InterPro" id="IPR036409">
    <property type="entry name" value="Aldolase_II/adducin_N_sf"/>
</dbReference>
<comment type="caution">
    <text evidence="3">The sequence shown here is derived from an EMBL/GenBank/DDBJ whole genome shotgun (WGS) entry which is preliminary data.</text>
</comment>
<sequence length="270" mass="29401">MAMAFAGQLLGQHELAERRMTALPRTAVGIPGEILDGALETVLNDLVAANRILARENVLDGFGHVSARHPSNPDRYFISRSRSPALVERADLVELDMDDQPVVETPVRLYAERVIHSAIYRARPDVMSVCHHHAAAVVAFCIAGVDIVPVCHLGAVIGSRVPMWDSREAFGDTDMLVRTIEQAESLAATLADNWVVAMRRHGATVVGRTVRELTFRAVHLRLNAELQLQAASLGTISPLTSGETALSSRANLNEAVESRIWEYWTAGIAG</sequence>
<dbReference type="Proteomes" id="UP001224682">
    <property type="component" value="Unassembled WGS sequence"/>
</dbReference>
<protein>
    <submittedName>
        <fullName evidence="3">HCOMODA/2-hydroxy-3-carboxy-muconic semialdehyde decarboxylase</fullName>
        <ecNumber evidence="3">4.1.1.-</ecNumber>
    </submittedName>
</protein>
<name>A0ABU0BG95_9HYPH</name>
<evidence type="ECO:0000259" key="2">
    <source>
        <dbReference type="SMART" id="SM01007"/>
    </source>
</evidence>
<dbReference type="PANTHER" id="PTHR10672">
    <property type="entry name" value="ADDUCIN"/>
    <property type="match status" value="1"/>
</dbReference>
<dbReference type="SMART" id="SM01007">
    <property type="entry name" value="Aldolase_II"/>
    <property type="match status" value="1"/>
</dbReference>
<keyword evidence="3" id="KW-0456">Lyase</keyword>
<gene>
    <name evidence="3" type="ORF">J2S75_003908</name>
</gene>
<dbReference type="GO" id="GO:0016829">
    <property type="term" value="F:lyase activity"/>
    <property type="evidence" value="ECO:0007669"/>
    <property type="project" value="UniProtKB-KW"/>
</dbReference>
<dbReference type="SUPFAM" id="SSF53639">
    <property type="entry name" value="AraD/HMP-PK domain-like"/>
    <property type="match status" value="1"/>
</dbReference>
<evidence type="ECO:0000313" key="4">
    <source>
        <dbReference type="Proteomes" id="UP001224682"/>
    </source>
</evidence>
<dbReference type="InterPro" id="IPR001303">
    <property type="entry name" value="Aldolase_II/adducin_N"/>
</dbReference>
<accession>A0ABU0BG95</accession>
<dbReference type="PANTHER" id="PTHR10672:SF39">
    <property type="entry name" value="CLASS II ALDOLASE_ADDUCIN N-TERMINAL DOMAIN-CONTAINING PROTEIN"/>
    <property type="match status" value="1"/>
</dbReference>
<feature type="domain" description="Class II aldolase/adducin N-terminal" evidence="2">
    <location>
        <begin position="44"/>
        <end position="228"/>
    </location>
</feature>
<dbReference type="Gene3D" id="3.40.225.10">
    <property type="entry name" value="Class II aldolase/adducin N-terminal domain"/>
    <property type="match status" value="1"/>
</dbReference>
<dbReference type="EMBL" id="JAUSUI010000010">
    <property type="protein sequence ID" value="MDQ0304858.1"/>
    <property type="molecule type" value="Genomic_DNA"/>
</dbReference>
<proteinExistence type="inferred from homology"/>
<organism evidence="3 4">
    <name type="scientific">Ancylobacter polymorphus</name>
    <dbReference type="NCBI Taxonomy" id="223390"/>
    <lineage>
        <taxon>Bacteria</taxon>
        <taxon>Pseudomonadati</taxon>
        <taxon>Pseudomonadota</taxon>
        <taxon>Alphaproteobacteria</taxon>
        <taxon>Hyphomicrobiales</taxon>
        <taxon>Xanthobacteraceae</taxon>
        <taxon>Ancylobacter</taxon>
    </lineage>
</organism>
<evidence type="ECO:0000256" key="1">
    <source>
        <dbReference type="ARBA" id="ARBA00037961"/>
    </source>
</evidence>